<sequence length="145" mass="16036">MNLKLWVKDSLPGGVAQIADATLKDHGQYPAAKKDCLSSILELALQCSAEQPEERIDIKDVLTTLKKIKANYDTISLPPAAMWNGCFLIPFTMILWHSFAATMVADRVTSNPIDQDALLALKNHIVDDHQNLLTKNWTTATSVCD</sequence>
<evidence type="ECO:0000313" key="2">
    <source>
        <dbReference type="Proteomes" id="UP000657918"/>
    </source>
</evidence>
<reference evidence="1 2" key="1">
    <citation type="submission" date="2020-10" db="EMBL/GenBank/DDBJ databases">
        <title>Plant Genome Project.</title>
        <authorList>
            <person name="Zhang R.-G."/>
        </authorList>
    </citation>
    <scope>NUCLEOTIDE SEQUENCE [LARGE SCALE GENOMIC DNA]</scope>
    <source>
        <strain evidence="1">FAFU-HL-1</strain>
        <tissue evidence="1">Leaf</tissue>
    </source>
</reference>
<dbReference type="InterPro" id="IPR051564">
    <property type="entry name" value="LRR_receptor-like_kinase"/>
</dbReference>
<organism evidence="1 2">
    <name type="scientific">Salix dunnii</name>
    <dbReference type="NCBI Taxonomy" id="1413687"/>
    <lineage>
        <taxon>Eukaryota</taxon>
        <taxon>Viridiplantae</taxon>
        <taxon>Streptophyta</taxon>
        <taxon>Embryophyta</taxon>
        <taxon>Tracheophyta</taxon>
        <taxon>Spermatophyta</taxon>
        <taxon>Magnoliopsida</taxon>
        <taxon>eudicotyledons</taxon>
        <taxon>Gunneridae</taxon>
        <taxon>Pentapetalae</taxon>
        <taxon>rosids</taxon>
        <taxon>fabids</taxon>
        <taxon>Malpighiales</taxon>
        <taxon>Salicaceae</taxon>
        <taxon>Saliceae</taxon>
        <taxon>Salix</taxon>
    </lineage>
</organism>
<dbReference type="PANTHER" id="PTHR48055">
    <property type="entry name" value="LEUCINE-RICH REPEAT RECEPTOR PROTEIN KINASE EMS1"/>
    <property type="match status" value="1"/>
</dbReference>
<dbReference type="Proteomes" id="UP000657918">
    <property type="component" value="Chromosome 11"/>
</dbReference>
<protein>
    <submittedName>
        <fullName evidence="1">Uncharacterized protein</fullName>
    </submittedName>
</protein>
<gene>
    <name evidence="1" type="ORF">SADUNF_Sadunf11G0103200</name>
</gene>
<keyword evidence="2" id="KW-1185">Reference proteome</keyword>
<evidence type="ECO:0000313" key="1">
    <source>
        <dbReference type="EMBL" id="KAF9673004.1"/>
    </source>
</evidence>
<dbReference type="EMBL" id="JADGMS010000011">
    <property type="protein sequence ID" value="KAF9673004.1"/>
    <property type="molecule type" value="Genomic_DNA"/>
</dbReference>
<dbReference type="OrthoDB" id="845599at2759"/>
<comment type="caution">
    <text evidence="1">The sequence shown here is derived from an EMBL/GenBank/DDBJ whole genome shotgun (WGS) entry which is preliminary data.</text>
</comment>
<dbReference type="AlphaFoldDB" id="A0A835JR45"/>
<dbReference type="PANTHER" id="PTHR48055:SF36">
    <property type="entry name" value="PROTEIN KINASE, PLANT-TYPE, PUTATIVE-RELATED"/>
    <property type="match status" value="1"/>
</dbReference>
<accession>A0A835JR45</accession>
<name>A0A835JR45_9ROSI</name>
<dbReference type="GO" id="GO:0016020">
    <property type="term" value="C:membrane"/>
    <property type="evidence" value="ECO:0007669"/>
    <property type="project" value="TreeGrafter"/>
</dbReference>
<dbReference type="Gene3D" id="1.10.510.10">
    <property type="entry name" value="Transferase(Phosphotransferase) domain 1"/>
    <property type="match status" value="1"/>
</dbReference>
<proteinExistence type="predicted"/>